<accession>A0A1V1PDZ2</accession>
<dbReference type="SUPFAM" id="SSF53067">
    <property type="entry name" value="Actin-like ATPase domain"/>
    <property type="match status" value="2"/>
</dbReference>
<dbReference type="Pfam" id="PF09989">
    <property type="entry name" value="DUF2229"/>
    <property type="match status" value="1"/>
</dbReference>
<dbReference type="Proteomes" id="UP000189670">
    <property type="component" value="Unassembled WGS sequence"/>
</dbReference>
<reference evidence="4" key="1">
    <citation type="submission" date="2012-11" db="EMBL/GenBank/DDBJ databases">
        <authorList>
            <person name="Lucero-Rivera Y.E."/>
            <person name="Tovar-Ramirez D."/>
        </authorList>
    </citation>
    <scope>NUCLEOTIDE SEQUENCE [LARGE SCALE GENOMIC DNA]</scope>
    <source>
        <strain evidence="4">Araruama</strain>
    </source>
</reference>
<proteinExistence type="predicted"/>
<protein>
    <recommendedName>
        <fullName evidence="5">CoA-substrate-specific enzyme activase</fullName>
    </recommendedName>
</protein>
<feature type="domain" description="DUF2229" evidence="2">
    <location>
        <begin position="605"/>
        <end position="819"/>
    </location>
</feature>
<feature type="domain" description="ATPase BadF/BadG/BcrA/BcrD type" evidence="1">
    <location>
        <begin position="242"/>
        <end position="498"/>
    </location>
</feature>
<dbReference type="CDD" id="cd24035">
    <property type="entry name" value="ASKHA_NBD_O66634-like_rpt2"/>
    <property type="match status" value="1"/>
</dbReference>
<dbReference type="PANTHER" id="PTHR32329:SF2">
    <property type="entry name" value="BIFUNCTIONAL PROTEIN [INCLUDES 2-HYDROXYACYL-COA DEHYDRATASE (N-TER) AND ITS ACTIVATOR DOMAIN (C_TERM)"/>
    <property type="match status" value="1"/>
</dbReference>
<comment type="caution">
    <text evidence="3">The sequence shown here is derived from an EMBL/GenBank/DDBJ whole genome shotgun (WGS) entry which is preliminary data.</text>
</comment>
<evidence type="ECO:0008006" key="5">
    <source>
        <dbReference type="Google" id="ProtNLM"/>
    </source>
</evidence>
<evidence type="ECO:0000313" key="3">
    <source>
        <dbReference type="EMBL" id="ETR73132.1"/>
    </source>
</evidence>
<evidence type="ECO:0000259" key="2">
    <source>
        <dbReference type="Pfam" id="PF09989"/>
    </source>
</evidence>
<dbReference type="EMBL" id="ATBP01000086">
    <property type="protein sequence ID" value="ETR73132.1"/>
    <property type="molecule type" value="Genomic_DNA"/>
</dbReference>
<dbReference type="InterPro" id="IPR002731">
    <property type="entry name" value="ATPase_BadF"/>
</dbReference>
<sequence length="1331" mass="148281">MIVLPEDICQESALAHYQDLPEQLNLIRVGARGYSVLSREALPSNGYQYHYLENDKCSSGAGENIQKIVARFGMDISRADELAQSATKSIPITARCAVFTKSEMTHYANQGKPLPDLFSGFFESVARNASALLKRNQVDGPIYLIGGCAQIQSLIDAFESICNQRIHLPENYLCFEAMGACVMAASKVKQTIIPLPENPHPLIQKKKKRFKVLSPAGNWKEKTHRMSQSKLQANPFDTPVVLGLDLGSTGSKAVLTAIETKEPVLDVYDRTNGNPIDASYRLIQAILKQGTPDIRGIGLTGSGREAVGTLIRGVFPDVQSIVILNEIVAHATASIRCDTDKGKDLTIIEIGGQDAKYIRVSGGRIVESDMNKACSAGTGSFLEEQAAFYNVKEIDQFVQMAQEGKKPPDLGQMCTVFVADAGAQALKDGFTLADIFAGFQYSVIHNYLNRVMGQRTLSETIFFQGKPASNPSLAWTLAAITERKIIVPPNPGAMGAWGIGLCVINEVSDLRSQEKLNLEAILSAEIVFREEFQCKDARCQTLCPIERTKIKIGDTVRVALTGGACPKYELISGNRPKVPTDLINPFQLRYQLITRYEYELPDKPTIAIPLIGPLNHYMPWMATLITQLGFSVKILRSDSKSLAQGEQLCNSFDACGPTKIAHAVCQTHCDIMFFPKISDYHTSKGTSGKPCVTEHALPDIIAQALQAKGSRVNVLRPHLSFANGLDHWTIVWELLKYSKYFNVSAIQMGNAIEHAAKVQDHYEQELLNIGNQAITAARKNKIPVILVCGSLHVIHDRAINADIPNLIRQNGAMAIPVDCFAIDPSVPMLKKVYWADSNRFLRAALTAKNMNDVFPLMIASFGCGPTSFTEQFLQQIMQGYPHTLLESDGHGGTAGYVTRIQAFMQSVYQYKQQDSYVERSKAIIYMDHQHHAGKYLDKNVKYVFMSSMAYFGDIFAAVYRSNGYDAAAASNYSHDMLLSGKRDCSGKECLSYQFIWSAFKDYLAKNPPTKETRLMQITGEMCRAAGFGIKDSINLDRLPIDANVKISTLKIAGGPRLAAQIWTGLTALDIVRQLYLYYMTEEIHCGQAKKLYHYFSNQIIQTMEQPALDGWLSPMQMGWQWILIKEILNRASDAFLSIRKKISENVYRTIFVTGDTLTKGNDFANGGIYEMFSKHNIHIVQEPVGDFLEYLGCYHPQLIFGRNSSQAKSLIYRANMIRIRKELYRPMIQKHPWLPQPDIESALAFGNSVLDAKVNGGSPIAVGNALYQWDQGKIDGILVTSCWGCDNGLIEESLLRYRKDIPFFFYYDDATPVDDRRVHSFAFRLHRDLKN</sequence>
<name>A0A1V1PDZ2_9BACT</name>
<evidence type="ECO:0000313" key="4">
    <source>
        <dbReference type="Proteomes" id="UP000189670"/>
    </source>
</evidence>
<dbReference type="InterPro" id="IPR043129">
    <property type="entry name" value="ATPase_NBD"/>
</dbReference>
<evidence type="ECO:0000259" key="1">
    <source>
        <dbReference type="Pfam" id="PF01869"/>
    </source>
</evidence>
<dbReference type="PANTHER" id="PTHR32329">
    <property type="entry name" value="BIFUNCTIONAL PROTEIN [INCLUDES 2-HYDROXYACYL-COA DEHYDRATASE (N-TER) AND ITS ACTIVATOR DOMAIN (C_TERM)-RELATED"/>
    <property type="match status" value="1"/>
</dbReference>
<organism evidence="3 4">
    <name type="scientific">Candidatus Magnetoglobus multicellularis str. Araruama</name>
    <dbReference type="NCBI Taxonomy" id="890399"/>
    <lineage>
        <taxon>Bacteria</taxon>
        <taxon>Pseudomonadati</taxon>
        <taxon>Thermodesulfobacteriota</taxon>
        <taxon>Desulfobacteria</taxon>
        <taxon>Desulfobacterales</taxon>
        <taxon>Desulfobacteraceae</taxon>
        <taxon>Candidatus Magnetoglobus</taxon>
    </lineage>
</organism>
<dbReference type="Pfam" id="PF01869">
    <property type="entry name" value="BcrAD_BadFG"/>
    <property type="match status" value="2"/>
</dbReference>
<gene>
    <name evidence="3" type="ORF">OMM_01190</name>
</gene>
<dbReference type="Gene3D" id="3.30.420.40">
    <property type="match status" value="3"/>
</dbReference>
<dbReference type="InterPro" id="IPR051805">
    <property type="entry name" value="Dehydratase_Activator_Redct"/>
</dbReference>
<feature type="domain" description="ATPase BadF/BadG/BcrA/BcrD type" evidence="1">
    <location>
        <begin position="45"/>
        <end position="181"/>
    </location>
</feature>
<dbReference type="InterPro" id="IPR018709">
    <property type="entry name" value="CoA_activase_DUF2229"/>
</dbReference>